<sequence>MKEELILDGVSVRWGRLTIVDSLSLSLPANQIVALAGPNGAGKSTLLGAIAGRLAHSGSVRWGAGPLNARSVGFMPQHCCTKADLSVLQTLLLGCHEQLGFRVGEGELEQASEMLHEFGLEALARRQVGTLSGGQQQLVLLAQRLMRRPKLLILDESTCALDIRHQLTVLDILRKYVARTGALVLMAIHDLNLAARAADILLLLRAGRLMAWGTAAEVLTAENVAAIYDVEARVLATDDGPCVLPIGPRQPMKPPSPFPQEQRAVGNVHLQYRVAREHTRHMPLEALNQRQST</sequence>
<evidence type="ECO:0000313" key="2">
    <source>
        <dbReference type="Proteomes" id="UP000823773"/>
    </source>
</evidence>
<dbReference type="EMBL" id="JAGGJR010000014">
    <property type="protein sequence ID" value="MBP1876041.1"/>
    <property type="molecule type" value="Genomic_DNA"/>
</dbReference>
<keyword evidence="2" id="KW-1185">Reference proteome</keyword>
<dbReference type="Proteomes" id="UP000823773">
    <property type="component" value="Unassembled WGS sequence"/>
</dbReference>
<comment type="caution">
    <text evidence="1">The sequence shown here is derived from an EMBL/GenBank/DDBJ whole genome shotgun (WGS) entry which is preliminary data.</text>
</comment>
<proteinExistence type="predicted"/>
<gene>
    <name evidence="1" type="ORF">J2Z19_005790</name>
</gene>
<keyword evidence="1" id="KW-0547">Nucleotide-binding</keyword>
<accession>A0ACC5T557</accession>
<name>A0ACC5T557_ENSAD</name>
<reference evidence="1" key="1">
    <citation type="submission" date="2021-03" db="EMBL/GenBank/DDBJ databases">
        <title>Genomic Encyclopedia of Type Strains, Phase IV (KMG-IV): sequencing the most valuable type-strain genomes for metagenomic binning, comparative biology and taxonomic classification.</title>
        <authorList>
            <person name="Goeker M."/>
        </authorList>
    </citation>
    <scope>NUCLEOTIDE SEQUENCE</scope>
    <source>
        <strain evidence="1">DSM 18131</strain>
    </source>
</reference>
<evidence type="ECO:0000313" key="1">
    <source>
        <dbReference type="EMBL" id="MBP1876041.1"/>
    </source>
</evidence>
<protein>
    <submittedName>
        <fullName evidence="1">Iron complex transport system ATP-binding protein</fullName>
    </submittedName>
</protein>
<keyword evidence="1" id="KW-0067">ATP-binding</keyword>
<organism evidence="1 2">
    <name type="scientific">Ensifer adhaerens</name>
    <name type="common">Sinorhizobium morelense</name>
    <dbReference type="NCBI Taxonomy" id="106592"/>
    <lineage>
        <taxon>Bacteria</taxon>
        <taxon>Pseudomonadati</taxon>
        <taxon>Pseudomonadota</taxon>
        <taxon>Alphaproteobacteria</taxon>
        <taxon>Hyphomicrobiales</taxon>
        <taxon>Rhizobiaceae</taxon>
        <taxon>Sinorhizobium/Ensifer group</taxon>
        <taxon>Ensifer</taxon>
    </lineage>
</organism>